<dbReference type="Gene3D" id="1.10.10.10">
    <property type="entry name" value="Winged helix-like DNA-binding domain superfamily/Winged helix DNA-binding domain"/>
    <property type="match status" value="1"/>
</dbReference>
<evidence type="ECO:0000259" key="7">
    <source>
        <dbReference type="Pfam" id="PF04542"/>
    </source>
</evidence>
<dbReference type="PANTHER" id="PTHR43133">
    <property type="entry name" value="RNA POLYMERASE ECF-TYPE SIGMA FACTO"/>
    <property type="match status" value="1"/>
</dbReference>
<dbReference type="InterPro" id="IPR013249">
    <property type="entry name" value="RNA_pol_sigma70_r4_t2"/>
</dbReference>
<dbReference type="InterPro" id="IPR039425">
    <property type="entry name" value="RNA_pol_sigma-70-like"/>
</dbReference>
<evidence type="ECO:0000256" key="5">
    <source>
        <dbReference type="ARBA" id="ARBA00023163"/>
    </source>
</evidence>
<evidence type="ECO:0000256" key="2">
    <source>
        <dbReference type="ARBA" id="ARBA00023015"/>
    </source>
</evidence>
<keyword evidence="6" id="KW-1133">Transmembrane helix</keyword>
<dbReference type="EMBL" id="FMHG01000001">
    <property type="protein sequence ID" value="SCJ68706.1"/>
    <property type="molecule type" value="Genomic_DNA"/>
</dbReference>
<gene>
    <name evidence="9" type="ORF">SAMEA3545359_01430</name>
</gene>
<dbReference type="SUPFAM" id="SSF88659">
    <property type="entry name" value="Sigma3 and sigma4 domains of RNA polymerase sigma factors"/>
    <property type="match status" value="1"/>
</dbReference>
<dbReference type="Gene3D" id="1.10.1740.10">
    <property type="match status" value="1"/>
</dbReference>
<evidence type="ECO:0000256" key="3">
    <source>
        <dbReference type="ARBA" id="ARBA00023082"/>
    </source>
</evidence>
<evidence type="ECO:0000256" key="1">
    <source>
        <dbReference type="ARBA" id="ARBA00010641"/>
    </source>
</evidence>
<dbReference type="Pfam" id="PF04542">
    <property type="entry name" value="Sigma70_r2"/>
    <property type="match status" value="1"/>
</dbReference>
<comment type="similarity">
    <text evidence="1">Belongs to the sigma-70 factor family. ECF subfamily.</text>
</comment>
<dbReference type="GO" id="GO:0016987">
    <property type="term" value="F:sigma factor activity"/>
    <property type="evidence" value="ECO:0007669"/>
    <property type="project" value="UniProtKB-KW"/>
</dbReference>
<name>A0A1C6IFF3_9FIRM</name>
<dbReference type="InterPro" id="IPR014284">
    <property type="entry name" value="RNA_pol_sigma-70_dom"/>
</dbReference>
<dbReference type="GO" id="GO:0006352">
    <property type="term" value="P:DNA-templated transcription initiation"/>
    <property type="evidence" value="ECO:0007669"/>
    <property type="project" value="InterPro"/>
</dbReference>
<dbReference type="SUPFAM" id="SSF88946">
    <property type="entry name" value="Sigma2 domain of RNA polymerase sigma factors"/>
    <property type="match status" value="1"/>
</dbReference>
<keyword evidence="6" id="KW-0472">Membrane</keyword>
<feature type="transmembrane region" description="Helical" evidence="6">
    <location>
        <begin position="21"/>
        <end position="42"/>
    </location>
</feature>
<dbReference type="InterPro" id="IPR013324">
    <property type="entry name" value="RNA_pol_sigma_r3/r4-like"/>
</dbReference>
<keyword evidence="6" id="KW-0812">Transmembrane</keyword>
<dbReference type="NCBIfam" id="TIGR02937">
    <property type="entry name" value="sigma70-ECF"/>
    <property type="match status" value="1"/>
</dbReference>
<keyword evidence="2" id="KW-0805">Transcription regulation</keyword>
<keyword evidence="3" id="KW-0731">Sigma factor</keyword>
<evidence type="ECO:0000256" key="6">
    <source>
        <dbReference type="SAM" id="Phobius"/>
    </source>
</evidence>
<feature type="domain" description="RNA polymerase sigma factor 70 region 4 type 2" evidence="8">
    <location>
        <begin position="116"/>
        <end position="168"/>
    </location>
</feature>
<dbReference type="InterPro" id="IPR013325">
    <property type="entry name" value="RNA_pol_sigma_r2"/>
</dbReference>
<organism evidence="9">
    <name type="scientific">uncultured Anaerotruncus sp</name>
    <dbReference type="NCBI Taxonomy" id="905011"/>
    <lineage>
        <taxon>Bacteria</taxon>
        <taxon>Bacillati</taxon>
        <taxon>Bacillota</taxon>
        <taxon>Clostridia</taxon>
        <taxon>Eubacteriales</taxon>
        <taxon>Oscillospiraceae</taxon>
        <taxon>Anaerotruncus</taxon>
        <taxon>environmental samples</taxon>
    </lineage>
</organism>
<keyword evidence="4" id="KW-0238">DNA-binding</keyword>
<dbReference type="GO" id="GO:0003677">
    <property type="term" value="F:DNA binding"/>
    <property type="evidence" value="ECO:0007669"/>
    <property type="project" value="UniProtKB-KW"/>
</dbReference>
<accession>A0A1C6IFF3</accession>
<sequence>MGEQTLIRGLKKKKTAALRQLILQYSGYVYTIVQGILGGVMAREDIEEVVSDVFLAVWQSGEQLSEAFATIKPYVAATARNMARNKLRQLRPDGKLEYDVIDLKAQKQLDDTEVRQVLLEALDQMQPVDREIFARHYYLCQTVQEIGAAIDMNPSTVKNHLVAGRRQLETILRERGYTQ</sequence>
<protein>
    <submittedName>
        <fullName evidence="9">RNA polymerase factor sigma-70</fullName>
    </submittedName>
</protein>
<dbReference type="Pfam" id="PF08281">
    <property type="entry name" value="Sigma70_r4_2"/>
    <property type="match status" value="1"/>
</dbReference>
<dbReference type="PANTHER" id="PTHR43133:SF8">
    <property type="entry name" value="RNA POLYMERASE SIGMA FACTOR HI_1459-RELATED"/>
    <property type="match status" value="1"/>
</dbReference>
<dbReference type="InterPro" id="IPR007627">
    <property type="entry name" value="RNA_pol_sigma70_r2"/>
</dbReference>
<proteinExistence type="inferred from homology"/>
<reference evidence="9" key="1">
    <citation type="submission" date="2015-09" db="EMBL/GenBank/DDBJ databases">
        <authorList>
            <consortium name="Pathogen Informatics"/>
        </authorList>
    </citation>
    <scope>NUCLEOTIDE SEQUENCE</scope>
    <source>
        <strain evidence="9">2789STDY5834896</strain>
    </source>
</reference>
<dbReference type="InterPro" id="IPR036388">
    <property type="entry name" value="WH-like_DNA-bd_sf"/>
</dbReference>
<feature type="domain" description="RNA polymerase sigma-70 region 2" evidence="7">
    <location>
        <begin position="21"/>
        <end position="91"/>
    </location>
</feature>
<dbReference type="AlphaFoldDB" id="A0A1C6IFF3"/>
<keyword evidence="5" id="KW-0804">Transcription</keyword>
<evidence type="ECO:0000259" key="8">
    <source>
        <dbReference type="Pfam" id="PF08281"/>
    </source>
</evidence>
<evidence type="ECO:0000313" key="9">
    <source>
        <dbReference type="EMBL" id="SCJ68706.1"/>
    </source>
</evidence>
<evidence type="ECO:0000256" key="4">
    <source>
        <dbReference type="ARBA" id="ARBA00023125"/>
    </source>
</evidence>